<dbReference type="PANTHER" id="PTHR46640">
    <property type="entry name" value="TRIACYLGLYCEROL LIPASE, PUTATIVE (AFU_ORTHOLOGUE AFUA_6G06510)-RELATED"/>
    <property type="match status" value="1"/>
</dbReference>
<dbReference type="OrthoDB" id="438440at2759"/>
<dbReference type="Proteomes" id="UP000298061">
    <property type="component" value="Unassembled WGS sequence"/>
</dbReference>
<gene>
    <name evidence="5" type="ORF">EWM64_g1608</name>
</gene>
<dbReference type="Gene3D" id="3.40.50.1820">
    <property type="entry name" value="alpha/beta hydrolase"/>
    <property type="match status" value="1"/>
</dbReference>
<keyword evidence="2" id="KW-0378">Hydrolase</keyword>
<dbReference type="InterPro" id="IPR002921">
    <property type="entry name" value="Fungal_lipase-type"/>
</dbReference>
<dbReference type="GO" id="GO:0006629">
    <property type="term" value="P:lipid metabolic process"/>
    <property type="evidence" value="ECO:0007669"/>
    <property type="project" value="InterPro"/>
</dbReference>
<dbReference type="InterPro" id="IPR029058">
    <property type="entry name" value="AB_hydrolase_fold"/>
</dbReference>
<dbReference type="InterPro" id="IPR051299">
    <property type="entry name" value="AB_hydrolase_lip/est"/>
</dbReference>
<dbReference type="EMBL" id="SFCI01000112">
    <property type="protein sequence ID" value="TFY82404.1"/>
    <property type="molecule type" value="Genomic_DNA"/>
</dbReference>
<evidence type="ECO:0000259" key="4">
    <source>
        <dbReference type="Pfam" id="PF01764"/>
    </source>
</evidence>
<comment type="caution">
    <text evidence="5">The sequence shown here is derived from an EMBL/GenBank/DDBJ whole genome shotgun (WGS) entry which is preliminary data.</text>
</comment>
<name>A0A4Z0A811_9AGAM</name>
<dbReference type="AlphaFoldDB" id="A0A4Z0A811"/>
<organism evidence="5 6">
    <name type="scientific">Hericium alpestre</name>
    <dbReference type="NCBI Taxonomy" id="135208"/>
    <lineage>
        <taxon>Eukaryota</taxon>
        <taxon>Fungi</taxon>
        <taxon>Dikarya</taxon>
        <taxon>Basidiomycota</taxon>
        <taxon>Agaricomycotina</taxon>
        <taxon>Agaricomycetes</taxon>
        <taxon>Russulales</taxon>
        <taxon>Hericiaceae</taxon>
        <taxon>Hericium</taxon>
    </lineage>
</organism>
<protein>
    <recommendedName>
        <fullName evidence="4">Fungal lipase-type domain-containing protein</fullName>
    </recommendedName>
</protein>
<proteinExistence type="predicted"/>
<keyword evidence="1 3" id="KW-0732">Signal</keyword>
<feature type="signal peptide" evidence="3">
    <location>
        <begin position="1"/>
        <end position="18"/>
    </location>
</feature>
<evidence type="ECO:0000313" key="5">
    <source>
        <dbReference type="EMBL" id="TFY82404.1"/>
    </source>
</evidence>
<reference evidence="5 6" key="1">
    <citation type="submission" date="2019-02" db="EMBL/GenBank/DDBJ databases">
        <title>Genome sequencing of the rare red list fungi Hericium alpestre (H. flagellum).</title>
        <authorList>
            <person name="Buettner E."/>
            <person name="Kellner H."/>
        </authorList>
    </citation>
    <scope>NUCLEOTIDE SEQUENCE [LARGE SCALE GENOMIC DNA]</scope>
    <source>
        <strain evidence="5 6">DSM 108284</strain>
    </source>
</reference>
<accession>A0A4Z0A811</accession>
<evidence type="ECO:0000313" key="6">
    <source>
        <dbReference type="Proteomes" id="UP000298061"/>
    </source>
</evidence>
<dbReference type="Pfam" id="PF01764">
    <property type="entry name" value="Lipase_3"/>
    <property type="match status" value="1"/>
</dbReference>
<dbReference type="SUPFAM" id="SSF53474">
    <property type="entry name" value="alpha/beta-Hydrolases"/>
    <property type="match status" value="1"/>
</dbReference>
<dbReference type="PANTHER" id="PTHR46640:SF1">
    <property type="entry name" value="FUNGAL LIPASE-LIKE DOMAIN-CONTAINING PROTEIN-RELATED"/>
    <property type="match status" value="1"/>
</dbReference>
<sequence>MCWLFGLLAFGGAVTSLGLQIPLQLDGIPESTFDELMRFTKFSSAVYQLICPSPLGTTLVDSFYNIVTDAHGFVARDDDRHEIIVAFRGTQQLADVFTDENLVLVPFSPPGVQLNTKSPVAVHAGFLIAFNSISRAVISSVREQLDIYNNYSVIATGDFGQLRLELNTDSKSRPFIGWITCLTGRFVFKGALPDDTHPAVHLWYSPSLENLAHLV</sequence>
<keyword evidence="6" id="KW-1185">Reference proteome</keyword>
<evidence type="ECO:0000256" key="2">
    <source>
        <dbReference type="ARBA" id="ARBA00022801"/>
    </source>
</evidence>
<feature type="domain" description="Fungal lipase-type" evidence="4">
    <location>
        <begin position="84"/>
        <end position="157"/>
    </location>
</feature>
<evidence type="ECO:0000256" key="1">
    <source>
        <dbReference type="ARBA" id="ARBA00022729"/>
    </source>
</evidence>
<evidence type="ECO:0000256" key="3">
    <source>
        <dbReference type="SAM" id="SignalP"/>
    </source>
</evidence>
<feature type="chain" id="PRO_5021492567" description="Fungal lipase-type domain-containing protein" evidence="3">
    <location>
        <begin position="19"/>
        <end position="215"/>
    </location>
</feature>
<dbReference type="STRING" id="135208.A0A4Z0A811"/>
<dbReference type="CDD" id="cd00519">
    <property type="entry name" value="Lipase_3"/>
    <property type="match status" value="1"/>
</dbReference>
<dbReference type="GO" id="GO:0016787">
    <property type="term" value="F:hydrolase activity"/>
    <property type="evidence" value="ECO:0007669"/>
    <property type="project" value="UniProtKB-KW"/>
</dbReference>